<feature type="signal peptide" evidence="5">
    <location>
        <begin position="1"/>
        <end position="23"/>
    </location>
</feature>
<dbReference type="AlphaFoldDB" id="A0A1Y1S3C2"/>
<dbReference type="GO" id="GO:0030288">
    <property type="term" value="C:outer membrane-bounded periplasmic space"/>
    <property type="evidence" value="ECO:0007669"/>
    <property type="project" value="InterPro"/>
</dbReference>
<reference evidence="6 7" key="1">
    <citation type="submission" date="2017-03" db="EMBL/GenBank/DDBJ databases">
        <title>Draft Genome sequence of Marispirochaeta sp. strain JC444.</title>
        <authorList>
            <person name="Shivani Y."/>
            <person name="Subhash Y."/>
            <person name="Sasikala C."/>
            <person name="Ramana C."/>
        </authorList>
    </citation>
    <scope>NUCLEOTIDE SEQUENCE [LARGE SCALE GENOMIC DNA]</scope>
    <source>
        <strain evidence="6 7">JC444</strain>
    </source>
</reference>
<dbReference type="EMBL" id="MWQY01000001">
    <property type="protein sequence ID" value="ORC38469.1"/>
    <property type="molecule type" value="Genomic_DNA"/>
</dbReference>
<dbReference type="InterPro" id="IPR038404">
    <property type="entry name" value="TRAP_DctP_sf"/>
</dbReference>
<keyword evidence="4 5" id="KW-0732">Signal</keyword>
<dbReference type="NCBIfam" id="NF037995">
    <property type="entry name" value="TRAP_S1"/>
    <property type="match status" value="1"/>
</dbReference>
<dbReference type="PROSITE" id="PS51257">
    <property type="entry name" value="PROKAR_LIPOPROTEIN"/>
    <property type="match status" value="1"/>
</dbReference>
<evidence type="ECO:0000313" key="7">
    <source>
        <dbReference type="Proteomes" id="UP000192343"/>
    </source>
</evidence>
<dbReference type="PANTHER" id="PTHR33376">
    <property type="match status" value="1"/>
</dbReference>
<comment type="caution">
    <text evidence="6">The sequence shown here is derived from an EMBL/GenBank/DDBJ whole genome shotgun (WGS) entry which is preliminary data.</text>
</comment>
<organism evidence="6 7">
    <name type="scientific">Marispirochaeta aestuarii</name>
    <dbReference type="NCBI Taxonomy" id="1963862"/>
    <lineage>
        <taxon>Bacteria</taxon>
        <taxon>Pseudomonadati</taxon>
        <taxon>Spirochaetota</taxon>
        <taxon>Spirochaetia</taxon>
        <taxon>Spirochaetales</taxon>
        <taxon>Spirochaetaceae</taxon>
        <taxon>Marispirochaeta</taxon>
    </lineage>
</organism>
<gene>
    <name evidence="6" type="ORF">B4O97_01345</name>
</gene>
<feature type="chain" id="PRO_5012214717" evidence="5">
    <location>
        <begin position="24"/>
        <end position="384"/>
    </location>
</feature>
<evidence type="ECO:0000256" key="5">
    <source>
        <dbReference type="SAM" id="SignalP"/>
    </source>
</evidence>
<dbReference type="InterPro" id="IPR004682">
    <property type="entry name" value="TRAP_DctP"/>
</dbReference>
<keyword evidence="3" id="KW-0813">Transport</keyword>
<evidence type="ECO:0000256" key="4">
    <source>
        <dbReference type="ARBA" id="ARBA00022729"/>
    </source>
</evidence>
<dbReference type="Proteomes" id="UP000192343">
    <property type="component" value="Unassembled WGS sequence"/>
</dbReference>
<evidence type="ECO:0000313" key="6">
    <source>
        <dbReference type="EMBL" id="ORC38469.1"/>
    </source>
</evidence>
<comment type="similarity">
    <text evidence="2">Belongs to the bacterial solute-binding protein 7 family.</text>
</comment>
<evidence type="ECO:0000256" key="3">
    <source>
        <dbReference type="ARBA" id="ARBA00022448"/>
    </source>
</evidence>
<proteinExistence type="inferred from homology"/>
<dbReference type="InterPro" id="IPR018389">
    <property type="entry name" value="DctP_fam"/>
</dbReference>
<dbReference type="STRING" id="1963862.B4O97_01345"/>
<accession>A0A1Y1S3C2</accession>
<dbReference type="Pfam" id="PF03480">
    <property type="entry name" value="DctP"/>
    <property type="match status" value="1"/>
</dbReference>
<evidence type="ECO:0000256" key="1">
    <source>
        <dbReference type="ARBA" id="ARBA00004196"/>
    </source>
</evidence>
<evidence type="ECO:0000256" key="2">
    <source>
        <dbReference type="ARBA" id="ARBA00009023"/>
    </source>
</evidence>
<protein>
    <submittedName>
        <fullName evidence="6">TRAP dicarboxylate transporter subunit DctP</fullName>
    </submittedName>
</protein>
<dbReference type="Gene3D" id="3.40.190.170">
    <property type="entry name" value="Bacterial extracellular solute-binding protein, family 7"/>
    <property type="match status" value="1"/>
</dbReference>
<comment type="subcellular location">
    <subcellularLocation>
        <location evidence="1">Cell envelope</location>
    </subcellularLocation>
</comment>
<name>A0A1Y1S3C2_9SPIO</name>
<sequence>MSKVFLGILALSIIMMSALVVGCADDSAAEAKAAMEAKKTEAAEPAQEKKSVPENLTKALPDAKYVMRMAYTDAGTWPAMGEKPQAEHAYALLFKSVVESMSNGVASVELYPGGTLAQSKAATEMVQNGTLEIAITTGTIAGFYPAMQVFSLPYAFRSDEVAWRVFDESDFWKDMVADMAEKSNLLVLGMGQNGTRHFTNSKKVIKSPADMKGMKFRVMPSPIFSKMVEALGATAMPLAHNEIYTACQTGVVDGQENPVWNIAANKWYEVQDYMTLDGHVWSENMVVINNDYFNELPADIQQIIKVAALQGQWADRVSEALASKITDFSVLNANMDIYSPTANEMGQFKAAVEPVKEWLKGEVGAQVVDDFYAAIAEAEKEIGY</sequence>
<dbReference type="NCBIfam" id="TIGR00787">
    <property type="entry name" value="dctP"/>
    <property type="match status" value="1"/>
</dbReference>
<keyword evidence="7" id="KW-1185">Reference proteome</keyword>
<dbReference type="PANTHER" id="PTHR33376:SF4">
    <property type="entry name" value="SIALIC ACID-BINDING PERIPLASMIC PROTEIN SIAP"/>
    <property type="match status" value="1"/>
</dbReference>
<dbReference type="GO" id="GO:0055085">
    <property type="term" value="P:transmembrane transport"/>
    <property type="evidence" value="ECO:0007669"/>
    <property type="project" value="InterPro"/>
</dbReference>